<dbReference type="GO" id="GO:0047238">
    <property type="term" value="F:glucuronosyl-N-acetylgalactosaminyl-proteoglycan 4-beta-N-acetylgalactosaminyltransferase activity"/>
    <property type="evidence" value="ECO:0007669"/>
    <property type="project" value="TreeGrafter"/>
</dbReference>
<evidence type="ECO:0000256" key="7">
    <source>
        <dbReference type="ARBA" id="ARBA00023034"/>
    </source>
</evidence>
<sequence length="857" mass="100441">MVRYGRKYRRGVQLNNNRRSSSITKTSRIHLYNFFSTIRSRLTCLIGYKCSTMSLIFHRTRLKSRYILSIFVGLSLGFALSLACLPIISVCDNPLSLFSEPFASSFNIRFGNDTFSLHDKFDPFRILNREPRSVVDVTLVDYGSKDYEPQIHPPQLEINLNNNKSLSTSTQPSNTSKVTRPRYIADELGIREKVLVAILTEPNHLNTFAFFLNQTLQDHVNRLLFFIDEDAQDFPRSMQVISVHDKRAYLKPFYVLKYLAEKMIKLYDWFVLLPDNTFVRGYKLNEFLNHISISQDLYMGQAFDDVHAVYCYFGSGIILSGTVLRKILDELDWCTNNAYSQDLTDNIGRCILKAAKLPCTNTASNYKFTAYVNYRFEYDTDIDRLSKSEDFNQTLTVHPINDLETMLKLQKYFNQVEIDEMTKSISKYEETIEELSCYAPEGCGNIPWPVGVSPSFKPPTRFDVLRWDFFNETHIYLKTDNDVINPMDDGDYEDVHEVIDHAIEQLQNKYGIQLKLKKLINGYRQFDPTRGTHYIMDLSLIDKNQIEYIKRVELMRPLGLVEIIPMPFVTETTKIFLILPIYTDEQSIAIRFLRHANKTLFDKETRDKFELLLTHVVVTKHELSQTQKWFDNLRHEIDLLHRTRPQLTVTYHTVLFPSSTITRYTHSTYILDFFETKLRTNSLIFLTNPYVNIESDFLNRCRLNVIENVQIFFPIAFYQYHPHIIIRTHHMTDNSTIDLHKSHGWFNSYAFDHFGIYMSDYLNLKKLVLSNNISLSSVNLYDLFVQLTDIHILRAPDQSLRVHYKSIKCDSIKRTNIIEYNRCLMQREKGLASRSQLAMIIIENEPTKKTTRKKDKK</sequence>
<dbReference type="Proteomes" id="UP000663882">
    <property type="component" value="Unassembled WGS sequence"/>
</dbReference>
<dbReference type="EMBL" id="CAJNOL010000451">
    <property type="protein sequence ID" value="CAF1070745.1"/>
    <property type="molecule type" value="Genomic_DNA"/>
</dbReference>
<keyword evidence="8 9" id="KW-0472">Membrane</keyword>
<dbReference type="Proteomes" id="UP000663870">
    <property type="component" value="Unassembled WGS sequence"/>
</dbReference>
<keyword evidence="6 9" id="KW-1133">Transmembrane helix</keyword>
<evidence type="ECO:0000256" key="2">
    <source>
        <dbReference type="ARBA" id="ARBA00009239"/>
    </source>
</evidence>
<evidence type="ECO:0000256" key="1">
    <source>
        <dbReference type="ARBA" id="ARBA00004447"/>
    </source>
</evidence>
<organism evidence="10 13">
    <name type="scientific">Rotaria sordida</name>
    <dbReference type="NCBI Taxonomy" id="392033"/>
    <lineage>
        <taxon>Eukaryota</taxon>
        <taxon>Metazoa</taxon>
        <taxon>Spiralia</taxon>
        <taxon>Gnathifera</taxon>
        <taxon>Rotifera</taxon>
        <taxon>Eurotatoria</taxon>
        <taxon>Bdelloidea</taxon>
        <taxon>Philodinida</taxon>
        <taxon>Philodinidae</taxon>
        <taxon>Rotaria</taxon>
    </lineage>
</organism>
<accession>A0A813SFF0</accession>
<evidence type="ECO:0000313" key="11">
    <source>
        <dbReference type="EMBL" id="CAF0944374.1"/>
    </source>
</evidence>
<evidence type="ECO:0000256" key="9">
    <source>
        <dbReference type="RuleBase" id="RU364016"/>
    </source>
</evidence>
<dbReference type="OrthoDB" id="9985088at2759"/>
<feature type="transmembrane region" description="Helical" evidence="9">
    <location>
        <begin position="66"/>
        <end position="88"/>
    </location>
</feature>
<evidence type="ECO:0000256" key="6">
    <source>
        <dbReference type="ARBA" id="ARBA00022989"/>
    </source>
</evidence>
<dbReference type="PANTHER" id="PTHR12369:SF13">
    <property type="entry name" value="HEXOSYLTRANSFERASE"/>
    <property type="match status" value="1"/>
</dbReference>
<keyword evidence="3 9" id="KW-0808">Transferase</keyword>
<dbReference type="EMBL" id="CAJNOH010000041">
    <property type="protein sequence ID" value="CAF0799793.1"/>
    <property type="molecule type" value="Genomic_DNA"/>
</dbReference>
<dbReference type="InterPro" id="IPR008428">
    <property type="entry name" value="Chond_GalNAc"/>
</dbReference>
<comment type="similarity">
    <text evidence="2 9">Belongs to the chondroitin N-acetylgalactosaminyltransferase family.</text>
</comment>
<comment type="subcellular location">
    <subcellularLocation>
        <location evidence="1 9">Golgi apparatus</location>
        <location evidence="1 9">Golgi stack membrane</location>
        <topology evidence="1 9">Single-pass type II membrane protein</topology>
    </subcellularLocation>
</comment>
<keyword evidence="14" id="KW-1185">Reference proteome</keyword>
<evidence type="ECO:0000313" key="10">
    <source>
        <dbReference type="EMBL" id="CAF0799793.1"/>
    </source>
</evidence>
<proteinExistence type="inferred from homology"/>
<evidence type="ECO:0000256" key="5">
    <source>
        <dbReference type="ARBA" id="ARBA00022968"/>
    </source>
</evidence>
<evidence type="ECO:0000313" key="13">
    <source>
        <dbReference type="Proteomes" id="UP000663854"/>
    </source>
</evidence>
<evidence type="ECO:0000313" key="12">
    <source>
        <dbReference type="EMBL" id="CAF1070745.1"/>
    </source>
</evidence>
<reference evidence="10" key="1">
    <citation type="submission" date="2021-02" db="EMBL/GenBank/DDBJ databases">
        <authorList>
            <person name="Nowell W R."/>
        </authorList>
    </citation>
    <scope>NUCLEOTIDE SEQUENCE</scope>
</reference>
<keyword evidence="5 9" id="KW-0735">Signal-anchor</keyword>
<dbReference type="EC" id="2.4.1.-" evidence="9"/>
<dbReference type="Gene3D" id="3.90.550.50">
    <property type="match status" value="1"/>
</dbReference>
<evidence type="ECO:0000256" key="3">
    <source>
        <dbReference type="ARBA" id="ARBA00022679"/>
    </source>
</evidence>
<dbReference type="PANTHER" id="PTHR12369">
    <property type="entry name" value="CHONDROITIN SYNTHASE"/>
    <property type="match status" value="1"/>
</dbReference>
<gene>
    <name evidence="12" type="ORF">JXQ802_LOCUS17671</name>
    <name evidence="10" type="ORF">PYM288_LOCUS4550</name>
    <name evidence="11" type="ORF">RFH988_LOCUS11274</name>
</gene>
<name>A0A813SFF0_9BILA</name>
<dbReference type="Pfam" id="PF05679">
    <property type="entry name" value="CHGN"/>
    <property type="match status" value="1"/>
</dbReference>
<evidence type="ECO:0000313" key="14">
    <source>
        <dbReference type="Proteomes" id="UP000663870"/>
    </source>
</evidence>
<evidence type="ECO:0000256" key="8">
    <source>
        <dbReference type="ARBA" id="ARBA00023136"/>
    </source>
</evidence>
<protein>
    <recommendedName>
        <fullName evidence="9">Hexosyltransferase</fullName>
        <ecNumber evidence="9">2.4.1.-</ecNumber>
    </recommendedName>
</protein>
<dbReference type="Proteomes" id="UP000663854">
    <property type="component" value="Unassembled WGS sequence"/>
</dbReference>
<keyword evidence="7 9" id="KW-0333">Golgi apparatus</keyword>
<dbReference type="InterPro" id="IPR051227">
    <property type="entry name" value="CS_glycosyltransferase"/>
</dbReference>
<dbReference type="AlphaFoldDB" id="A0A813SFF0"/>
<dbReference type="EMBL" id="CAJNOO010000442">
    <property type="protein sequence ID" value="CAF0944374.1"/>
    <property type="molecule type" value="Genomic_DNA"/>
</dbReference>
<comment type="caution">
    <text evidence="10">The sequence shown here is derived from an EMBL/GenBank/DDBJ whole genome shotgun (WGS) entry which is preliminary data.</text>
</comment>
<evidence type="ECO:0000256" key="4">
    <source>
        <dbReference type="ARBA" id="ARBA00022692"/>
    </source>
</evidence>
<dbReference type="GO" id="GO:0032580">
    <property type="term" value="C:Golgi cisterna membrane"/>
    <property type="evidence" value="ECO:0007669"/>
    <property type="project" value="UniProtKB-SubCell"/>
</dbReference>
<keyword evidence="4 9" id="KW-0812">Transmembrane</keyword>